<accession>A0A1Y1RW40</accession>
<protein>
    <recommendedName>
        <fullName evidence="9">ABC transporter domain-containing protein</fullName>
    </recommendedName>
</protein>
<evidence type="ECO:0000313" key="11">
    <source>
        <dbReference type="Proteomes" id="UP000192343"/>
    </source>
</evidence>
<keyword evidence="11" id="KW-1185">Reference proteome</keyword>
<dbReference type="Pfam" id="PF00005">
    <property type="entry name" value="ABC_tran"/>
    <property type="match status" value="2"/>
</dbReference>
<sequence>MSAVLLHSIGDDVYPLIEVKEISKRFGGIQALNNVSMTIEKGDTLALVGENGAGKSTLAKIIAGVQGYDSGELLLEGRRVSFRDTNEAIDSGIGIVLQEFNLVPDLSIAENLYLSDCARGTTKTLLNRKDMRKRALELYSQIGWDLPVDPDILVSNLSVAEQQILEILKGIAYEARLLILDEPTAALSPREVDKLFQLVRRLQKNHGTTVVFVTHKIEEIFELSNRIVVLRDGEKTNDFVTAETTPDELIASMVGREIGDLFSIRKRREPGEILLQAQNVNNGPRCRGCDITVRRGEIVGLSGLVGAGRTEFARAIFGADKLKEGAVSTGSRSQIFRSPRKAIQQGIGMLPENRKSHGLIVNMSIQDNLLLAHYALGSGMILAKREGDRIVRKRVDDLRIRIGEVSDPVDSLSGGNQQKVVFAKWLTLDPDILILDEPTRGIDIGAKYEIYTLIDQLVQEGKGIILISSELPEILALSDRILVMNSGTIVKELDWSEADEEKIIRYASSASTNEVENS</sequence>
<name>A0A1Y1RW40_9SPIO</name>
<dbReference type="GO" id="GO:0005524">
    <property type="term" value="F:ATP binding"/>
    <property type="evidence" value="ECO:0007669"/>
    <property type="project" value="UniProtKB-KW"/>
</dbReference>
<dbReference type="SUPFAM" id="SSF52540">
    <property type="entry name" value="P-loop containing nucleoside triphosphate hydrolases"/>
    <property type="match status" value="2"/>
</dbReference>
<keyword evidence="6" id="KW-0067">ATP-binding</keyword>
<dbReference type="PROSITE" id="PS50893">
    <property type="entry name" value="ABC_TRANSPORTER_2"/>
    <property type="match status" value="2"/>
</dbReference>
<proteinExistence type="predicted"/>
<gene>
    <name evidence="10" type="ORF">B4O97_14945</name>
</gene>
<dbReference type="CDD" id="cd03216">
    <property type="entry name" value="ABC_Carb_Monos_I"/>
    <property type="match status" value="1"/>
</dbReference>
<dbReference type="InterPro" id="IPR017871">
    <property type="entry name" value="ABC_transporter-like_CS"/>
</dbReference>
<evidence type="ECO:0000256" key="3">
    <source>
        <dbReference type="ARBA" id="ARBA00022597"/>
    </source>
</evidence>
<dbReference type="Gene3D" id="3.40.50.300">
    <property type="entry name" value="P-loop containing nucleotide triphosphate hydrolases"/>
    <property type="match status" value="2"/>
</dbReference>
<dbReference type="InterPro" id="IPR027417">
    <property type="entry name" value="P-loop_NTPase"/>
</dbReference>
<dbReference type="AlphaFoldDB" id="A0A1Y1RW40"/>
<feature type="domain" description="ABC transporter" evidence="9">
    <location>
        <begin position="256"/>
        <end position="511"/>
    </location>
</feature>
<keyword evidence="3" id="KW-0762">Sugar transport</keyword>
<dbReference type="PANTHER" id="PTHR43790">
    <property type="entry name" value="CARBOHYDRATE TRANSPORT ATP-BINDING PROTEIN MG119-RELATED"/>
    <property type="match status" value="1"/>
</dbReference>
<feature type="domain" description="ABC transporter" evidence="9">
    <location>
        <begin position="17"/>
        <end position="257"/>
    </location>
</feature>
<dbReference type="SMART" id="SM00382">
    <property type="entry name" value="AAA"/>
    <property type="match status" value="2"/>
</dbReference>
<keyword evidence="8" id="KW-0472">Membrane</keyword>
<reference evidence="10 11" key="1">
    <citation type="submission" date="2017-03" db="EMBL/GenBank/DDBJ databases">
        <title>Draft Genome sequence of Marispirochaeta sp. strain JC444.</title>
        <authorList>
            <person name="Shivani Y."/>
            <person name="Subhash Y."/>
            <person name="Sasikala C."/>
            <person name="Ramana C."/>
        </authorList>
    </citation>
    <scope>NUCLEOTIDE SEQUENCE [LARGE SCALE GENOMIC DNA]</scope>
    <source>
        <strain evidence="10 11">JC444</strain>
    </source>
</reference>
<keyword evidence="1" id="KW-0813">Transport</keyword>
<dbReference type="InterPro" id="IPR050107">
    <property type="entry name" value="ABC_carbohydrate_import_ATPase"/>
</dbReference>
<organism evidence="10 11">
    <name type="scientific">Marispirochaeta aestuarii</name>
    <dbReference type="NCBI Taxonomy" id="1963862"/>
    <lineage>
        <taxon>Bacteria</taxon>
        <taxon>Pseudomonadati</taxon>
        <taxon>Spirochaetota</taxon>
        <taxon>Spirochaetia</taxon>
        <taxon>Spirochaetales</taxon>
        <taxon>Spirochaetaceae</taxon>
        <taxon>Marispirochaeta</taxon>
    </lineage>
</organism>
<evidence type="ECO:0000313" key="10">
    <source>
        <dbReference type="EMBL" id="ORC32947.1"/>
    </source>
</evidence>
<dbReference type="Proteomes" id="UP000192343">
    <property type="component" value="Unassembled WGS sequence"/>
</dbReference>
<evidence type="ECO:0000259" key="9">
    <source>
        <dbReference type="PROSITE" id="PS50893"/>
    </source>
</evidence>
<evidence type="ECO:0000256" key="7">
    <source>
        <dbReference type="ARBA" id="ARBA00022967"/>
    </source>
</evidence>
<evidence type="ECO:0000256" key="8">
    <source>
        <dbReference type="ARBA" id="ARBA00023136"/>
    </source>
</evidence>
<evidence type="ECO:0000256" key="5">
    <source>
        <dbReference type="ARBA" id="ARBA00022741"/>
    </source>
</evidence>
<dbReference type="EMBL" id="MWQY01000018">
    <property type="protein sequence ID" value="ORC32947.1"/>
    <property type="molecule type" value="Genomic_DNA"/>
</dbReference>
<keyword evidence="4" id="KW-0677">Repeat</keyword>
<evidence type="ECO:0000256" key="4">
    <source>
        <dbReference type="ARBA" id="ARBA00022737"/>
    </source>
</evidence>
<keyword evidence="2" id="KW-1003">Cell membrane</keyword>
<keyword evidence="7" id="KW-1278">Translocase</keyword>
<keyword evidence="5" id="KW-0547">Nucleotide-binding</keyword>
<dbReference type="CDD" id="cd03215">
    <property type="entry name" value="ABC_Carb_Monos_II"/>
    <property type="match status" value="1"/>
</dbReference>
<comment type="caution">
    <text evidence="10">The sequence shown here is derived from an EMBL/GenBank/DDBJ whole genome shotgun (WGS) entry which is preliminary data.</text>
</comment>
<dbReference type="InterPro" id="IPR003439">
    <property type="entry name" value="ABC_transporter-like_ATP-bd"/>
</dbReference>
<dbReference type="PANTHER" id="PTHR43790:SF3">
    <property type="entry name" value="D-ALLOSE IMPORT ATP-BINDING PROTEIN ALSA-RELATED"/>
    <property type="match status" value="1"/>
</dbReference>
<evidence type="ECO:0000256" key="6">
    <source>
        <dbReference type="ARBA" id="ARBA00022840"/>
    </source>
</evidence>
<dbReference type="STRING" id="1963862.B4O97_14945"/>
<dbReference type="PROSITE" id="PS00211">
    <property type="entry name" value="ABC_TRANSPORTER_1"/>
    <property type="match status" value="1"/>
</dbReference>
<evidence type="ECO:0000256" key="1">
    <source>
        <dbReference type="ARBA" id="ARBA00022448"/>
    </source>
</evidence>
<evidence type="ECO:0000256" key="2">
    <source>
        <dbReference type="ARBA" id="ARBA00022475"/>
    </source>
</evidence>
<dbReference type="GO" id="GO:0016887">
    <property type="term" value="F:ATP hydrolysis activity"/>
    <property type="evidence" value="ECO:0007669"/>
    <property type="project" value="InterPro"/>
</dbReference>
<dbReference type="InterPro" id="IPR003593">
    <property type="entry name" value="AAA+_ATPase"/>
</dbReference>